<evidence type="ECO:0000313" key="2">
    <source>
        <dbReference type="EMBL" id="KXN67362.1"/>
    </source>
</evidence>
<protein>
    <submittedName>
        <fullName evidence="2">Uncharacterized protein</fullName>
    </submittedName>
</protein>
<sequence length="129" mass="14565">MKFLLTLPILSVFSQDLQGTIKTQNGPFGLKGNECFAAQGTATGVSMPRGTIIYLFDGYGCQNGRYTRAWGDVNFREPFNFKSARMYREDTRSFYNGESESGYESGDGAPPSYFYGPSYYYTPVQYGYY</sequence>
<feature type="chain" id="PRO_5007294262" evidence="1">
    <location>
        <begin position="20"/>
        <end position="129"/>
    </location>
</feature>
<feature type="signal peptide" evidence="1">
    <location>
        <begin position="1"/>
        <end position="19"/>
    </location>
</feature>
<name>A0A137NXC3_CONC2</name>
<dbReference type="AlphaFoldDB" id="A0A137NXC3"/>
<accession>A0A137NXC3</accession>
<gene>
    <name evidence="2" type="ORF">CONCODRAFT_10607</name>
</gene>
<dbReference type="EMBL" id="KQ964642">
    <property type="protein sequence ID" value="KXN67362.1"/>
    <property type="molecule type" value="Genomic_DNA"/>
</dbReference>
<proteinExistence type="predicted"/>
<organism evidence="2 3">
    <name type="scientific">Conidiobolus coronatus (strain ATCC 28846 / CBS 209.66 / NRRL 28638)</name>
    <name type="common">Delacroixia coronata</name>
    <dbReference type="NCBI Taxonomy" id="796925"/>
    <lineage>
        <taxon>Eukaryota</taxon>
        <taxon>Fungi</taxon>
        <taxon>Fungi incertae sedis</taxon>
        <taxon>Zoopagomycota</taxon>
        <taxon>Entomophthoromycotina</taxon>
        <taxon>Entomophthoromycetes</taxon>
        <taxon>Entomophthorales</taxon>
        <taxon>Ancylistaceae</taxon>
        <taxon>Conidiobolus</taxon>
    </lineage>
</organism>
<evidence type="ECO:0000256" key="1">
    <source>
        <dbReference type="SAM" id="SignalP"/>
    </source>
</evidence>
<dbReference type="Proteomes" id="UP000070444">
    <property type="component" value="Unassembled WGS sequence"/>
</dbReference>
<evidence type="ECO:0000313" key="3">
    <source>
        <dbReference type="Proteomes" id="UP000070444"/>
    </source>
</evidence>
<keyword evidence="1" id="KW-0732">Signal</keyword>
<keyword evidence="3" id="KW-1185">Reference proteome</keyword>
<reference evidence="2 3" key="1">
    <citation type="journal article" date="2015" name="Genome Biol. Evol.">
        <title>Phylogenomic analyses indicate that early fungi evolved digesting cell walls of algal ancestors of land plants.</title>
        <authorList>
            <person name="Chang Y."/>
            <person name="Wang S."/>
            <person name="Sekimoto S."/>
            <person name="Aerts A.L."/>
            <person name="Choi C."/>
            <person name="Clum A."/>
            <person name="LaButti K.M."/>
            <person name="Lindquist E.A."/>
            <person name="Yee Ngan C."/>
            <person name="Ohm R.A."/>
            <person name="Salamov A.A."/>
            <person name="Grigoriev I.V."/>
            <person name="Spatafora J.W."/>
            <person name="Berbee M.L."/>
        </authorList>
    </citation>
    <scope>NUCLEOTIDE SEQUENCE [LARGE SCALE GENOMIC DNA]</scope>
    <source>
        <strain evidence="2 3">NRRL 28638</strain>
    </source>
</reference>